<dbReference type="PROSITE" id="PS50943">
    <property type="entry name" value="HTH_CROC1"/>
    <property type="match status" value="1"/>
</dbReference>
<dbReference type="CDD" id="cd00093">
    <property type="entry name" value="HTH_XRE"/>
    <property type="match status" value="1"/>
</dbReference>
<proteinExistence type="predicted"/>
<organism evidence="3 4">
    <name type="scientific">Alteromonas portus</name>
    <dbReference type="NCBI Taxonomy" id="2565549"/>
    <lineage>
        <taxon>Bacteria</taxon>
        <taxon>Pseudomonadati</taxon>
        <taxon>Pseudomonadota</taxon>
        <taxon>Gammaproteobacteria</taxon>
        <taxon>Alteromonadales</taxon>
        <taxon>Alteromonadaceae</taxon>
        <taxon>Alteromonas/Salinimonas group</taxon>
        <taxon>Alteromonas</taxon>
    </lineage>
</organism>
<protein>
    <submittedName>
        <fullName evidence="3">Helix-turn-helix transcriptional regulator</fullName>
    </submittedName>
</protein>
<comment type="caution">
    <text evidence="3">The sequence shown here is derived from an EMBL/GenBank/DDBJ whole genome shotgun (WGS) entry which is preliminary data.</text>
</comment>
<dbReference type="Pfam" id="PF01381">
    <property type="entry name" value="HTH_3"/>
    <property type="match status" value="1"/>
</dbReference>
<evidence type="ECO:0000256" key="1">
    <source>
        <dbReference type="SAM" id="Coils"/>
    </source>
</evidence>
<dbReference type="OrthoDB" id="9792093at2"/>
<dbReference type="AlphaFoldDB" id="A0A4V5NMY0"/>
<dbReference type="EMBL" id="SWCO01000010">
    <property type="protein sequence ID" value="TKB01556.1"/>
    <property type="molecule type" value="Genomic_DNA"/>
</dbReference>
<evidence type="ECO:0000313" key="4">
    <source>
        <dbReference type="Proteomes" id="UP000305471"/>
    </source>
</evidence>
<keyword evidence="1" id="KW-0175">Coiled coil</keyword>
<dbReference type="Proteomes" id="UP000305471">
    <property type="component" value="Unassembled WGS sequence"/>
</dbReference>
<dbReference type="GO" id="GO:0003677">
    <property type="term" value="F:DNA binding"/>
    <property type="evidence" value="ECO:0007669"/>
    <property type="project" value="InterPro"/>
</dbReference>
<feature type="domain" description="HTH cro/C1-type" evidence="2">
    <location>
        <begin position="33"/>
        <end position="88"/>
    </location>
</feature>
<evidence type="ECO:0000313" key="3">
    <source>
        <dbReference type="EMBL" id="TKB01556.1"/>
    </source>
</evidence>
<accession>A0A4V5NMY0</accession>
<dbReference type="SUPFAM" id="SSF47413">
    <property type="entry name" value="lambda repressor-like DNA-binding domains"/>
    <property type="match status" value="1"/>
</dbReference>
<dbReference type="SMART" id="SM00530">
    <property type="entry name" value="HTH_XRE"/>
    <property type="match status" value="1"/>
</dbReference>
<dbReference type="InterPro" id="IPR001387">
    <property type="entry name" value="Cro/C1-type_HTH"/>
</dbReference>
<dbReference type="InterPro" id="IPR010982">
    <property type="entry name" value="Lambda_DNA-bd_dom_sf"/>
</dbReference>
<dbReference type="Gene3D" id="1.10.260.40">
    <property type="entry name" value="lambda repressor-like DNA-binding domains"/>
    <property type="match status" value="1"/>
</dbReference>
<reference evidence="3 4" key="1">
    <citation type="submission" date="2019-04" db="EMBL/GenBank/DDBJ databases">
        <title>Alteromonas portus sp. nov., an alginate lyase-excreting marine bacterium.</title>
        <authorList>
            <person name="Huang H."/>
            <person name="Mo K."/>
            <person name="Bao S."/>
        </authorList>
    </citation>
    <scope>NUCLEOTIDE SEQUENCE [LARGE SCALE GENOMIC DNA]</scope>
    <source>
        <strain evidence="3 4">HB161718</strain>
    </source>
</reference>
<name>A0A4V5NMY0_9ALTE</name>
<evidence type="ECO:0000259" key="2">
    <source>
        <dbReference type="PROSITE" id="PS50943"/>
    </source>
</evidence>
<keyword evidence="4" id="KW-1185">Reference proteome</keyword>
<dbReference type="RefSeq" id="WP_136783366.1">
    <property type="nucleotide sequence ID" value="NZ_SWCO01000010.1"/>
</dbReference>
<feature type="coiled-coil region" evidence="1">
    <location>
        <begin position="6"/>
        <end position="64"/>
    </location>
</feature>
<gene>
    <name evidence="3" type="ORF">E5672_17245</name>
</gene>
<sequence>MTLQSLKHEALKNEDVKQEYDRLESEFTLIEQLIAMRKEAGLTQEQLAQKMQTHKSNISRLEKENSNPSWKTLLKYANVCGFELSLTLHKKESHISR</sequence>